<protein>
    <submittedName>
        <fullName evidence="7">2084_t:CDS:1</fullName>
    </submittedName>
</protein>
<sequence length="190" mass="22078">MSNSLQSSTERWSCERCTFRNEAIDLTCVMCYQTRTDAKDLPVQWEWRANPDQWIPYDLPSSAELEEAYQRKETMLSPTRGFFASTPDRYEVRFNYATPRFQQYNMNSGGTRRMRRVANDDNSILQPIAISEVTNEDTCIICLDGFQDPNTTTPDQHIVKLPPCHGHYFHRMCVAGEHINPLIFVVSLNR</sequence>
<dbReference type="PROSITE" id="PS50918">
    <property type="entry name" value="WWE"/>
    <property type="match status" value="1"/>
</dbReference>
<dbReference type="OrthoDB" id="8062037at2759"/>
<dbReference type="SUPFAM" id="SSF57850">
    <property type="entry name" value="RING/U-box"/>
    <property type="match status" value="1"/>
</dbReference>
<keyword evidence="2 4" id="KW-0863">Zinc-finger</keyword>
<dbReference type="SUPFAM" id="SSF90209">
    <property type="entry name" value="Ran binding protein zinc finger-like"/>
    <property type="match status" value="1"/>
</dbReference>
<keyword evidence="1" id="KW-0479">Metal-binding</keyword>
<keyword evidence="3" id="KW-0862">Zinc</keyword>
<evidence type="ECO:0000259" key="6">
    <source>
        <dbReference type="PROSITE" id="PS50918"/>
    </source>
</evidence>
<feature type="domain" description="RanBP2-type" evidence="5">
    <location>
        <begin position="8"/>
        <end position="37"/>
    </location>
</feature>
<dbReference type="Pfam" id="PF02825">
    <property type="entry name" value="WWE"/>
    <property type="match status" value="1"/>
</dbReference>
<dbReference type="SMART" id="SM00547">
    <property type="entry name" value="ZnF_RBZ"/>
    <property type="match status" value="1"/>
</dbReference>
<dbReference type="Proteomes" id="UP000789831">
    <property type="component" value="Unassembled WGS sequence"/>
</dbReference>
<evidence type="ECO:0000256" key="4">
    <source>
        <dbReference type="PROSITE-ProRule" id="PRU00322"/>
    </source>
</evidence>
<dbReference type="InterPro" id="IPR004170">
    <property type="entry name" value="WWE_dom"/>
</dbReference>
<dbReference type="InterPro" id="IPR037197">
    <property type="entry name" value="WWE_dom_sf"/>
</dbReference>
<feature type="domain" description="WWE" evidence="6">
    <location>
        <begin position="31"/>
        <end position="116"/>
    </location>
</feature>
<dbReference type="AlphaFoldDB" id="A0A9N9AWD3"/>
<dbReference type="EMBL" id="CAJVPL010000948">
    <property type="protein sequence ID" value="CAG8542590.1"/>
    <property type="molecule type" value="Genomic_DNA"/>
</dbReference>
<dbReference type="InterPro" id="IPR036443">
    <property type="entry name" value="Znf_RanBP2_sf"/>
</dbReference>
<dbReference type="PROSITE" id="PS01358">
    <property type="entry name" value="ZF_RANBP2_1"/>
    <property type="match status" value="1"/>
</dbReference>
<gene>
    <name evidence="7" type="ORF">AGERDE_LOCUS6261</name>
</gene>
<dbReference type="InterPro" id="IPR013083">
    <property type="entry name" value="Znf_RING/FYVE/PHD"/>
</dbReference>
<evidence type="ECO:0000256" key="3">
    <source>
        <dbReference type="ARBA" id="ARBA00022833"/>
    </source>
</evidence>
<name>A0A9N9AWD3_9GLOM</name>
<dbReference type="GO" id="GO:0008270">
    <property type="term" value="F:zinc ion binding"/>
    <property type="evidence" value="ECO:0007669"/>
    <property type="project" value="UniProtKB-KW"/>
</dbReference>
<organism evidence="7 8">
    <name type="scientific">Ambispora gerdemannii</name>
    <dbReference type="NCBI Taxonomy" id="144530"/>
    <lineage>
        <taxon>Eukaryota</taxon>
        <taxon>Fungi</taxon>
        <taxon>Fungi incertae sedis</taxon>
        <taxon>Mucoromycota</taxon>
        <taxon>Glomeromycotina</taxon>
        <taxon>Glomeromycetes</taxon>
        <taxon>Archaeosporales</taxon>
        <taxon>Ambisporaceae</taxon>
        <taxon>Ambispora</taxon>
    </lineage>
</organism>
<dbReference type="Gene3D" id="4.10.1060.10">
    <property type="entry name" value="Zinc finger, RanBP2-type"/>
    <property type="match status" value="1"/>
</dbReference>
<evidence type="ECO:0000313" key="8">
    <source>
        <dbReference type="Proteomes" id="UP000789831"/>
    </source>
</evidence>
<dbReference type="SUPFAM" id="SSF117839">
    <property type="entry name" value="WWE domain"/>
    <property type="match status" value="1"/>
</dbReference>
<dbReference type="InterPro" id="IPR001876">
    <property type="entry name" value="Znf_RanBP2"/>
</dbReference>
<accession>A0A9N9AWD3</accession>
<proteinExistence type="predicted"/>
<keyword evidence="8" id="KW-1185">Reference proteome</keyword>
<reference evidence="7" key="1">
    <citation type="submission" date="2021-06" db="EMBL/GenBank/DDBJ databases">
        <authorList>
            <person name="Kallberg Y."/>
            <person name="Tangrot J."/>
            <person name="Rosling A."/>
        </authorList>
    </citation>
    <scope>NUCLEOTIDE SEQUENCE</scope>
    <source>
        <strain evidence="7">MT106</strain>
    </source>
</reference>
<evidence type="ECO:0000256" key="2">
    <source>
        <dbReference type="ARBA" id="ARBA00022771"/>
    </source>
</evidence>
<dbReference type="PROSITE" id="PS50199">
    <property type="entry name" value="ZF_RANBP2_2"/>
    <property type="match status" value="1"/>
</dbReference>
<evidence type="ECO:0000259" key="5">
    <source>
        <dbReference type="PROSITE" id="PS50199"/>
    </source>
</evidence>
<dbReference type="Gene3D" id="3.30.720.50">
    <property type="match status" value="1"/>
</dbReference>
<evidence type="ECO:0000313" key="7">
    <source>
        <dbReference type="EMBL" id="CAG8542590.1"/>
    </source>
</evidence>
<evidence type="ECO:0000256" key="1">
    <source>
        <dbReference type="ARBA" id="ARBA00022723"/>
    </source>
</evidence>
<dbReference type="Gene3D" id="3.30.40.10">
    <property type="entry name" value="Zinc/RING finger domain, C3HC4 (zinc finger)"/>
    <property type="match status" value="1"/>
</dbReference>
<comment type="caution">
    <text evidence="7">The sequence shown here is derived from an EMBL/GenBank/DDBJ whole genome shotgun (WGS) entry which is preliminary data.</text>
</comment>